<name>A0A0N4UJG7_DRAME</name>
<evidence type="ECO:0000256" key="1">
    <source>
        <dbReference type="ARBA" id="ARBA00022468"/>
    </source>
</evidence>
<keyword evidence="2" id="KW-0597">Phosphoprotein</keyword>
<dbReference type="EMBL" id="UYYG01001205">
    <property type="protein sequence ID" value="VDN60200.1"/>
    <property type="molecule type" value="Genomic_DNA"/>
</dbReference>
<evidence type="ECO:0000259" key="6">
    <source>
        <dbReference type="PROSITE" id="PS50085"/>
    </source>
</evidence>
<dbReference type="PANTHER" id="PTHR15711:SF32">
    <property type="entry name" value="RAP GTPASE ACTIVATING PROTEIN 1, ISOFORM H"/>
    <property type="match status" value="1"/>
</dbReference>
<dbReference type="AlphaFoldDB" id="A0A0N4UJG7"/>
<feature type="region of interest" description="Disordered" evidence="5">
    <location>
        <begin position="407"/>
        <end position="439"/>
    </location>
</feature>
<dbReference type="GO" id="GO:0005737">
    <property type="term" value="C:cytoplasm"/>
    <property type="evidence" value="ECO:0007669"/>
    <property type="project" value="TreeGrafter"/>
</dbReference>
<feature type="domain" description="Rap-GAP" evidence="6">
    <location>
        <begin position="152"/>
        <end position="368"/>
    </location>
</feature>
<dbReference type="InterPro" id="IPR000331">
    <property type="entry name" value="Rap/Ran_GAP_dom"/>
</dbReference>
<dbReference type="PANTHER" id="PTHR15711">
    <property type="entry name" value="RAP GTPASE-ACTIVATING PROTEIN"/>
    <property type="match status" value="1"/>
</dbReference>
<dbReference type="GO" id="GO:0005096">
    <property type="term" value="F:GTPase activator activity"/>
    <property type="evidence" value="ECO:0007669"/>
    <property type="project" value="UniProtKB-KW"/>
</dbReference>
<evidence type="ECO:0000256" key="4">
    <source>
        <dbReference type="SAM" id="Coils"/>
    </source>
</evidence>
<feature type="region of interest" description="Disordered" evidence="5">
    <location>
        <begin position="468"/>
        <end position="500"/>
    </location>
</feature>
<gene>
    <name evidence="7" type="ORF">DME_LOCUS10173</name>
</gene>
<dbReference type="Gene3D" id="6.10.140.210">
    <property type="match status" value="1"/>
</dbReference>
<dbReference type="InterPro" id="IPR050989">
    <property type="entry name" value="Rap1_Ran_GAP"/>
</dbReference>
<keyword evidence="3 4" id="KW-0175">Coiled coil</keyword>
<feature type="compositionally biased region" description="Polar residues" evidence="5">
    <location>
        <begin position="475"/>
        <end position="484"/>
    </location>
</feature>
<dbReference type="SUPFAM" id="SSF111347">
    <property type="entry name" value="Rap/Ran-GAP"/>
    <property type="match status" value="1"/>
</dbReference>
<evidence type="ECO:0000256" key="5">
    <source>
        <dbReference type="SAM" id="MobiDB-lite"/>
    </source>
</evidence>
<protein>
    <submittedName>
        <fullName evidence="10">Rap-GAP domain-containing protein</fullName>
    </submittedName>
</protein>
<feature type="compositionally biased region" description="Low complexity" evidence="5">
    <location>
        <begin position="414"/>
        <end position="432"/>
    </location>
</feature>
<dbReference type="Pfam" id="PF02145">
    <property type="entry name" value="Rap_GAP"/>
    <property type="match status" value="1"/>
</dbReference>
<evidence type="ECO:0000313" key="9">
    <source>
        <dbReference type="Proteomes" id="UP000274756"/>
    </source>
</evidence>
<dbReference type="OrthoDB" id="2499658at2759"/>
<evidence type="ECO:0000256" key="3">
    <source>
        <dbReference type="ARBA" id="ARBA00023054"/>
    </source>
</evidence>
<reference evidence="10" key="1">
    <citation type="submission" date="2017-02" db="UniProtKB">
        <authorList>
            <consortium name="WormBaseParasite"/>
        </authorList>
    </citation>
    <scope>IDENTIFICATION</scope>
</reference>
<dbReference type="FunFam" id="3.40.50.11210:FF:000002">
    <property type="entry name" value="Signal-induced proliferation-associated 1-like protein 1"/>
    <property type="match status" value="1"/>
</dbReference>
<dbReference type="GO" id="GO:0051056">
    <property type="term" value="P:regulation of small GTPase mediated signal transduction"/>
    <property type="evidence" value="ECO:0007669"/>
    <property type="project" value="InterPro"/>
</dbReference>
<dbReference type="Gene3D" id="3.40.50.11210">
    <property type="entry name" value="Rap/Ran-GAP"/>
    <property type="match status" value="1"/>
</dbReference>
<dbReference type="WBParaSite" id="DME_0000780301-mRNA-1">
    <property type="protein sequence ID" value="DME_0000780301-mRNA-1"/>
    <property type="gene ID" value="DME_0000780301"/>
</dbReference>
<sequence>MLNHNGPYAQIILPCNGGYWMDGVNSCTINIDDNFIYNNNNNNNNNSCVRYKLETDDISHCYRRYFVGKEHHDFYALDMLGPIVLSVRTETISSQDHFRIMLRTRYGTIHKILPANALANRPTASRMAKLLCDEITTEHFTPIAFPRGTDMILKYDEHFITNTYKFGIIYQKFAQTTEEEFFGNAFHSSAFEEFLDICGERVKLKDFQGFRGGLDTQYGQTGTESIYTHFRQNEIMFHVSTLLPFTVGDTQQLQRKRHIGNDIVAIVFQDENTPFSPNMIASNFLHAFIVIQAIDPCTPNTRYRVSVTARDDVPFFGPTLPAPSIFRKGQEFRIFLLTKLINAENAAYKSQKFSKLAGRTRCSLLDTLYANLKERAQFYGLPLLESTANHQHGFLYSVKKAITGRSRSVSHDVNQSGNRSSSGSDLSSPSQRFNRKSCPNAETILKNANYGKYSRQINLRNRSMYEEDSFEDEQASSGSMVLQASSNSKNSSKKLYESNDSLGKSRVGISRFQREWDLSSVDSSEIEHDSDTGLESMSSIDLPLSKSNRLSCTLCVDGTYPLHDDEIKRLDELLMDVEKLKIEKMDLLKQNVTCRTDIKKLKERFLIIA</sequence>
<dbReference type="Proteomes" id="UP000038040">
    <property type="component" value="Unplaced"/>
</dbReference>
<keyword evidence="9" id="KW-1185">Reference proteome</keyword>
<dbReference type="InterPro" id="IPR035974">
    <property type="entry name" value="Rap/Ran-GAP_sf"/>
</dbReference>
<proteinExistence type="predicted"/>
<evidence type="ECO:0000313" key="8">
    <source>
        <dbReference type="Proteomes" id="UP000038040"/>
    </source>
</evidence>
<feature type="coiled-coil region" evidence="4">
    <location>
        <begin position="563"/>
        <end position="590"/>
    </location>
</feature>
<evidence type="ECO:0000313" key="7">
    <source>
        <dbReference type="EMBL" id="VDN60200.1"/>
    </source>
</evidence>
<evidence type="ECO:0000256" key="2">
    <source>
        <dbReference type="ARBA" id="ARBA00022553"/>
    </source>
</evidence>
<dbReference type="STRING" id="318479.A0A0N4UJG7"/>
<evidence type="ECO:0000313" key="10">
    <source>
        <dbReference type="WBParaSite" id="DME_0000780301-mRNA-1"/>
    </source>
</evidence>
<dbReference type="Proteomes" id="UP000274756">
    <property type="component" value="Unassembled WGS sequence"/>
</dbReference>
<keyword evidence="1" id="KW-0343">GTPase activation</keyword>
<organism evidence="8 10">
    <name type="scientific">Dracunculus medinensis</name>
    <name type="common">Guinea worm</name>
    <dbReference type="NCBI Taxonomy" id="318479"/>
    <lineage>
        <taxon>Eukaryota</taxon>
        <taxon>Metazoa</taxon>
        <taxon>Ecdysozoa</taxon>
        <taxon>Nematoda</taxon>
        <taxon>Chromadorea</taxon>
        <taxon>Rhabditida</taxon>
        <taxon>Spirurina</taxon>
        <taxon>Dracunculoidea</taxon>
        <taxon>Dracunculidae</taxon>
        <taxon>Dracunculus</taxon>
    </lineage>
</organism>
<dbReference type="PROSITE" id="PS50085">
    <property type="entry name" value="RAPGAP"/>
    <property type="match status" value="1"/>
</dbReference>
<accession>A0A0N4UJG7</accession>
<dbReference type="Pfam" id="PF21022">
    <property type="entry name" value="Rap-GAP_dimer"/>
    <property type="match status" value="1"/>
</dbReference>
<reference evidence="7 9" key="2">
    <citation type="submission" date="2018-11" db="EMBL/GenBank/DDBJ databases">
        <authorList>
            <consortium name="Pathogen Informatics"/>
        </authorList>
    </citation>
    <scope>NUCLEOTIDE SEQUENCE [LARGE SCALE GENOMIC DNA]</scope>
</reference>